<name>A0A6G1GHL0_9PEZI</name>
<keyword evidence="1" id="KW-0812">Transmembrane</keyword>
<feature type="transmembrane region" description="Helical" evidence="1">
    <location>
        <begin position="41"/>
        <end position="61"/>
    </location>
</feature>
<reference evidence="4" key="2">
    <citation type="submission" date="2020-04" db="EMBL/GenBank/DDBJ databases">
        <authorList>
            <consortium name="NCBI Genome Project"/>
        </authorList>
    </citation>
    <scope>NUCLEOTIDE SEQUENCE</scope>
    <source>
        <strain evidence="4">CBS 781.70</strain>
    </source>
</reference>
<keyword evidence="1" id="KW-0472">Membrane</keyword>
<feature type="transmembrane region" description="Helical" evidence="1">
    <location>
        <begin position="329"/>
        <end position="353"/>
    </location>
</feature>
<dbReference type="Proteomes" id="UP000504638">
    <property type="component" value="Unplaced"/>
</dbReference>
<proteinExistence type="predicted"/>
<evidence type="ECO:0000313" key="4">
    <source>
        <dbReference type="RefSeq" id="XP_033539216.1"/>
    </source>
</evidence>
<reference evidence="2 4" key="1">
    <citation type="submission" date="2020-01" db="EMBL/GenBank/DDBJ databases">
        <authorList>
            <consortium name="DOE Joint Genome Institute"/>
            <person name="Haridas S."/>
            <person name="Albert R."/>
            <person name="Binder M."/>
            <person name="Bloem J."/>
            <person name="Labutti K."/>
            <person name="Salamov A."/>
            <person name="Andreopoulos B."/>
            <person name="Baker S.E."/>
            <person name="Barry K."/>
            <person name="Bills G."/>
            <person name="Bluhm B.H."/>
            <person name="Cannon C."/>
            <person name="Castanera R."/>
            <person name="Culley D.E."/>
            <person name="Daum C."/>
            <person name="Ezra D."/>
            <person name="Gonzalez J.B."/>
            <person name="Henrissat B."/>
            <person name="Kuo A."/>
            <person name="Liang C."/>
            <person name="Lipzen A."/>
            <person name="Lutzoni F."/>
            <person name="Magnuson J."/>
            <person name="Mondo S."/>
            <person name="Nolan M."/>
            <person name="Ohm R."/>
            <person name="Pangilinan J."/>
            <person name="Park H.-J."/>
            <person name="Ramirez L."/>
            <person name="Alfaro M."/>
            <person name="Sun H."/>
            <person name="Tritt A."/>
            <person name="Yoshinaga Y."/>
            <person name="Zwiers L.-H."/>
            <person name="Turgeon B.G."/>
            <person name="Goodwin S.B."/>
            <person name="Spatafora J.W."/>
            <person name="Crous P.W."/>
            <person name="Grigoriev I.V."/>
        </authorList>
    </citation>
    <scope>NUCLEOTIDE SEQUENCE</scope>
    <source>
        <strain evidence="2 4">CBS 781.70</strain>
    </source>
</reference>
<dbReference type="OrthoDB" id="2896006at2759"/>
<reference evidence="4" key="3">
    <citation type="submission" date="2025-04" db="UniProtKB">
        <authorList>
            <consortium name="RefSeq"/>
        </authorList>
    </citation>
    <scope>IDENTIFICATION</scope>
    <source>
        <strain evidence="4">CBS 781.70</strain>
    </source>
</reference>
<evidence type="ECO:0000313" key="3">
    <source>
        <dbReference type="Proteomes" id="UP000504638"/>
    </source>
</evidence>
<sequence>MLVARAISHAVKRGVHTDPRLFDIDAEAMIAWKQFDPTLPWWGGSLLWSTVFAFIFMLYTIHYSVGHVMSTCAMIESSKPTTIFRISLVEKEKEPSSDDHPDDPLFVDESTTIPAIPLTRHIRTFRTHLRSLAGPLSSYRALHYGALYLVAFGSLHYFLAALLRFPVGNYIAVAIASAAVAPLHAAWTHATIAMPSDKRMGSRLAHARRGWKAISLTAAMWGITNEVVISMARMAAEMVALDRNPDMNILVLTTCMSVFSVLYYLFITVRMEILLVRLEAAYFPIDEETIVPMDGSICELMVVEETKYRVNPVAMKKESRGLTSPFKRVLLIIGKLMVIDTAMILALVNILLLELYLCWGEQLVMVFRAFKASYQLYLKKAAEQGAAQAEIGIDFLDLDE</sequence>
<protein>
    <submittedName>
        <fullName evidence="2 4">Uncharacterized protein</fullName>
    </submittedName>
</protein>
<dbReference type="RefSeq" id="XP_033539216.1">
    <property type="nucleotide sequence ID" value="XM_033682096.1"/>
</dbReference>
<feature type="transmembrane region" description="Helical" evidence="1">
    <location>
        <begin position="247"/>
        <end position="267"/>
    </location>
</feature>
<dbReference type="GeneID" id="54422666"/>
<dbReference type="EMBL" id="ML975149">
    <property type="protein sequence ID" value="KAF1817585.1"/>
    <property type="molecule type" value="Genomic_DNA"/>
</dbReference>
<feature type="transmembrane region" description="Helical" evidence="1">
    <location>
        <begin position="171"/>
        <end position="192"/>
    </location>
</feature>
<feature type="transmembrane region" description="Helical" evidence="1">
    <location>
        <begin position="146"/>
        <end position="165"/>
    </location>
</feature>
<keyword evidence="1" id="KW-1133">Transmembrane helix</keyword>
<feature type="transmembrane region" description="Helical" evidence="1">
    <location>
        <begin position="213"/>
        <end position="235"/>
    </location>
</feature>
<evidence type="ECO:0000256" key="1">
    <source>
        <dbReference type="SAM" id="Phobius"/>
    </source>
</evidence>
<organism evidence="2">
    <name type="scientific">Eremomyces bilateralis CBS 781.70</name>
    <dbReference type="NCBI Taxonomy" id="1392243"/>
    <lineage>
        <taxon>Eukaryota</taxon>
        <taxon>Fungi</taxon>
        <taxon>Dikarya</taxon>
        <taxon>Ascomycota</taxon>
        <taxon>Pezizomycotina</taxon>
        <taxon>Dothideomycetes</taxon>
        <taxon>Dothideomycetes incertae sedis</taxon>
        <taxon>Eremomycetales</taxon>
        <taxon>Eremomycetaceae</taxon>
        <taxon>Eremomyces</taxon>
    </lineage>
</organism>
<evidence type="ECO:0000313" key="2">
    <source>
        <dbReference type="EMBL" id="KAF1817585.1"/>
    </source>
</evidence>
<keyword evidence="3" id="KW-1185">Reference proteome</keyword>
<dbReference type="AlphaFoldDB" id="A0A6G1GHL0"/>
<accession>A0A6G1GHL0</accession>
<gene>
    <name evidence="2 4" type="ORF">P152DRAFT_487322</name>
</gene>